<comment type="subcellular location">
    <subcellularLocation>
        <location evidence="1">Golgi apparatus membrane</location>
        <topology evidence="1">Single-pass type II membrane protein</topology>
    </subcellularLocation>
</comment>
<dbReference type="AlphaFoldDB" id="A0A833Y9T2"/>
<evidence type="ECO:0000256" key="4">
    <source>
        <dbReference type="ARBA" id="ARBA00022968"/>
    </source>
</evidence>
<dbReference type="InterPro" id="IPR004263">
    <property type="entry name" value="Exostosin"/>
</dbReference>
<evidence type="ECO:0000256" key="3">
    <source>
        <dbReference type="ARBA" id="ARBA00022676"/>
    </source>
</evidence>
<dbReference type="Gene3D" id="3.40.50.2000">
    <property type="entry name" value="Glycogen Phosphorylase B"/>
    <property type="match status" value="1"/>
</dbReference>
<keyword evidence="7" id="KW-1133">Transmembrane helix</keyword>
<feature type="domain" description="Exostosin GT47" evidence="8">
    <location>
        <begin position="184"/>
        <end position="465"/>
    </location>
</feature>
<comment type="similarity">
    <text evidence="2">Belongs to the glycosyltransferase 47 family.</text>
</comment>
<keyword evidence="7" id="KW-0472">Membrane</keyword>
<keyword evidence="4" id="KW-0735">Signal-anchor</keyword>
<dbReference type="GO" id="GO:0000139">
    <property type="term" value="C:Golgi membrane"/>
    <property type="evidence" value="ECO:0007669"/>
    <property type="project" value="UniProtKB-SubCell"/>
</dbReference>
<evidence type="ECO:0000256" key="6">
    <source>
        <dbReference type="SAM" id="MobiDB-lite"/>
    </source>
</evidence>
<dbReference type="PANTHER" id="PTHR11062">
    <property type="entry name" value="EXOSTOSIN HEPARAN SULFATE GLYCOSYLTRANSFERASE -RELATED"/>
    <property type="match status" value="1"/>
</dbReference>
<dbReference type="Proteomes" id="UP000619265">
    <property type="component" value="Unassembled WGS sequence"/>
</dbReference>
<evidence type="ECO:0000256" key="1">
    <source>
        <dbReference type="ARBA" id="ARBA00004323"/>
    </source>
</evidence>
<feature type="region of interest" description="Disordered" evidence="6">
    <location>
        <begin position="103"/>
        <end position="129"/>
    </location>
</feature>
<accession>A0A833Y9T2</accession>
<protein>
    <recommendedName>
        <fullName evidence="8">Exostosin GT47 domain-containing protein</fullName>
    </recommendedName>
</protein>
<dbReference type="InterPro" id="IPR040911">
    <property type="entry name" value="Exostosin_GT47"/>
</dbReference>
<reference evidence="9" key="2">
    <citation type="submission" date="2020-03" db="EMBL/GenBank/DDBJ databases">
        <title>Walnut 2.0.</title>
        <authorList>
            <person name="Marrano A."/>
            <person name="Britton M."/>
            <person name="Zimin A.V."/>
            <person name="Zaini P.A."/>
            <person name="Workman R."/>
            <person name="Puiu D."/>
            <person name="Bianco L."/>
            <person name="Allen B.J."/>
            <person name="Troggio M."/>
            <person name="Leslie C.A."/>
            <person name="Timp W."/>
            <person name="Dendekar A."/>
            <person name="Salzberg S.L."/>
            <person name="Neale D.B."/>
        </authorList>
    </citation>
    <scope>NUCLEOTIDE SEQUENCE</scope>
    <source>
        <tissue evidence="9">Leaves</tissue>
    </source>
</reference>
<evidence type="ECO:0000256" key="2">
    <source>
        <dbReference type="ARBA" id="ARBA00010271"/>
    </source>
</evidence>
<organism evidence="9 10">
    <name type="scientific">Juglans regia</name>
    <name type="common">English walnut</name>
    <dbReference type="NCBI Taxonomy" id="51240"/>
    <lineage>
        <taxon>Eukaryota</taxon>
        <taxon>Viridiplantae</taxon>
        <taxon>Streptophyta</taxon>
        <taxon>Embryophyta</taxon>
        <taxon>Tracheophyta</taxon>
        <taxon>Spermatophyta</taxon>
        <taxon>Magnoliopsida</taxon>
        <taxon>eudicotyledons</taxon>
        <taxon>Gunneridae</taxon>
        <taxon>Pentapetalae</taxon>
        <taxon>rosids</taxon>
        <taxon>fabids</taxon>
        <taxon>Fagales</taxon>
        <taxon>Juglandaceae</taxon>
        <taxon>Juglans</taxon>
    </lineage>
</organism>
<gene>
    <name evidence="9" type="ORF">F2P56_002816</name>
</gene>
<reference evidence="9" key="1">
    <citation type="submission" date="2015-10" db="EMBL/GenBank/DDBJ databases">
        <authorList>
            <person name="Martinez-Garcia P.J."/>
            <person name="Crepeau M.W."/>
            <person name="Puiu D."/>
            <person name="Gonzalez-Ibeas D."/>
            <person name="Whalen J."/>
            <person name="Stevens K."/>
            <person name="Paul R."/>
            <person name="Butterfield T."/>
            <person name="Britton M."/>
            <person name="Reagan R."/>
            <person name="Chakraborty S."/>
            <person name="Walawage S.L."/>
            <person name="Vasquez-Gross H.A."/>
            <person name="Cardeno C."/>
            <person name="Famula R."/>
            <person name="Pratt K."/>
            <person name="Kuruganti S."/>
            <person name="Aradhya M.K."/>
            <person name="Leslie C.A."/>
            <person name="Dandekar A.M."/>
            <person name="Salzberg S.L."/>
            <person name="Wegrzyn J.L."/>
            <person name="Langley C.H."/>
            <person name="Neale D.B."/>
        </authorList>
    </citation>
    <scope>NUCLEOTIDE SEQUENCE</scope>
    <source>
        <tissue evidence="9">Leaves</tissue>
    </source>
</reference>
<evidence type="ECO:0000313" key="9">
    <source>
        <dbReference type="EMBL" id="KAF5482228.1"/>
    </source>
</evidence>
<keyword evidence="7" id="KW-0812">Transmembrane</keyword>
<dbReference type="EMBL" id="LIHL02000001">
    <property type="protein sequence ID" value="KAF5482228.1"/>
    <property type="molecule type" value="Genomic_DNA"/>
</dbReference>
<feature type="transmembrane region" description="Helical" evidence="7">
    <location>
        <begin position="12"/>
        <end position="33"/>
    </location>
</feature>
<dbReference type="PANTHER" id="PTHR11062:SF360">
    <property type="entry name" value="EXOSTOSIN GT47 DOMAIN-CONTAINING PROTEIN"/>
    <property type="match status" value="1"/>
</dbReference>
<keyword evidence="3" id="KW-0808">Transferase</keyword>
<keyword evidence="5" id="KW-0333">Golgi apparatus</keyword>
<evidence type="ECO:0000259" key="8">
    <source>
        <dbReference type="Pfam" id="PF03016"/>
    </source>
</evidence>
<evidence type="ECO:0000256" key="5">
    <source>
        <dbReference type="ARBA" id="ARBA00023034"/>
    </source>
</evidence>
<dbReference type="Gramene" id="Jr01_30420_p1">
    <property type="protein sequence ID" value="cds.Jr01_30420_p1"/>
    <property type="gene ID" value="Jr01_30420"/>
</dbReference>
<dbReference type="Pfam" id="PF03016">
    <property type="entry name" value="Exostosin_GT47"/>
    <property type="match status" value="1"/>
</dbReference>
<name>A0A833Y9T2_JUGRE</name>
<sequence>MATALSFHLPIPVPLTFLLLMIMLLVIFLDLYFSLTSLNKSSHDADDDHHLHIQQLLPAFIPTFYHTQTNYQLTAKQAVSPASAPTVSAHQISDSVLLHGPPPSSTPFTLEPRNVHTSSSHIKKKSSTERIEADLARARAAIRKAILTRNFTSHDKGSVIGFIPRGCIYRNAYAFHQSHIEMVKRFKVWTYKEGEQPLVHDGPTKHIYSIEGHFIDEMDGGMSTFMAHHPDEAHVFFLPISVTYIVEYIYLPITTYDRDRLVRIVTDYIYTVRKKYPYWNRSSGADHFLVSCHDWAPQVSKEKPELYKNFIRVLCNANTSEGFEPKRDVSLPEFNLEPFKLNPPRDIGLPTAKRTILGFFAGRAHGDIRNILFAHWKDKDEDIRVFEHLPENQNYSKLMGQSKFCLCPSGYEVASPRLVEAIHAGCVPVIVSDYYVLPFSDVLDWSKFSLQIPTNRIPEIKTILKGIPNFQYLKMQRRVTKVRRHFEMNRPAKPFDVFHMLLHSVWLRRLDIRLP</sequence>
<comment type="caution">
    <text evidence="9">The sequence shown here is derived from an EMBL/GenBank/DDBJ whole genome shotgun (WGS) entry which is preliminary data.</text>
</comment>
<dbReference type="GO" id="GO:0016757">
    <property type="term" value="F:glycosyltransferase activity"/>
    <property type="evidence" value="ECO:0007669"/>
    <property type="project" value="UniProtKB-KW"/>
</dbReference>
<proteinExistence type="inferred from homology"/>
<keyword evidence="3" id="KW-0328">Glycosyltransferase</keyword>
<dbReference type="SUPFAM" id="SSF53756">
    <property type="entry name" value="UDP-Glycosyltransferase/glycogen phosphorylase"/>
    <property type="match status" value="1"/>
</dbReference>
<evidence type="ECO:0000256" key="7">
    <source>
        <dbReference type="SAM" id="Phobius"/>
    </source>
</evidence>
<dbReference type="CDD" id="cd01635">
    <property type="entry name" value="Glycosyltransferase_GTB-type"/>
    <property type="match status" value="1"/>
</dbReference>
<evidence type="ECO:0000313" key="10">
    <source>
        <dbReference type="Proteomes" id="UP000619265"/>
    </source>
</evidence>